<sequence length="192" mass="22258">MKIKKATFLQSSPNLKLCVQTQLCEFALLGRSNVGKSTFINTLCNNKNLAKTSNTPGKTRLINLFEIETTSKPFMIADLPGYGYAKVSKVEQAQWQKNLEEYLLKRENLKSCIQFIDARHDVQKNDFQMHEWLTVNKLKCFIILSKCDYISRNEISKKIAQISKYFSTDVIPFSSKNRFYVDDTLNYLENLM</sequence>
<dbReference type="InterPro" id="IPR019987">
    <property type="entry name" value="GTP-bd_ribosome_bio_YsxC"/>
</dbReference>
<evidence type="ECO:0000313" key="13">
    <source>
        <dbReference type="Proteomes" id="UP000886865"/>
    </source>
</evidence>
<dbReference type="InterPro" id="IPR027417">
    <property type="entry name" value="P-loop_NTPase"/>
</dbReference>
<evidence type="ECO:0000256" key="5">
    <source>
        <dbReference type="ARBA" id="ARBA00022741"/>
    </source>
</evidence>
<keyword evidence="4" id="KW-0479">Metal-binding</keyword>
<dbReference type="InterPro" id="IPR030393">
    <property type="entry name" value="G_ENGB_dom"/>
</dbReference>
<evidence type="ECO:0000256" key="6">
    <source>
        <dbReference type="ARBA" id="ARBA00022842"/>
    </source>
</evidence>
<dbReference type="EMBL" id="DVJQ01000032">
    <property type="protein sequence ID" value="HIS74116.1"/>
    <property type="molecule type" value="Genomic_DNA"/>
</dbReference>
<evidence type="ECO:0000313" key="12">
    <source>
        <dbReference type="EMBL" id="HIS74116.1"/>
    </source>
</evidence>
<protein>
    <recommendedName>
        <fullName evidence="10">Probable GTP-binding protein EngB</fullName>
    </recommendedName>
</protein>
<dbReference type="CDD" id="cd01876">
    <property type="entry name" value="YihA_EngB"/>
    <property type="match status" value="1"/>
</dbReference>
<dbReference type="NCBIfam" id="TIGR03598">
    <property type="entry name" value="GTPase_YsxC"/>
    <property type="match status" value="1"/>
</dbReference>
<comment type="cofactor">
    <cofactor evidence="1">
        <name>Mg(2+)</name>
        <dbReference type="ChEBI" id="CHEBI:18420"/>
    </cofactor>
</comment>
<reference evidence="12" key="2">
    <citation type="journal article" date="2021" name="PeerJ">
        <title>Extensive microbial diversity within the chicken gut microbiome revealed by metagenomics and culture.</title>
        <authorList>
            <person name="Gilroy R."/>
            <person name="Ravi A."/>
            <person name="Getino M."/>
            <person name="Pursley I."/>
            <person name="Horton D.L."/>
            <person name="Alikhan N.F."/>
            <person name="Baker D."/>
            <person name="Gharbi K."/>
            <person name="Hall N."/>
            <person name="Watson M."/>
            <person name="Adriaenssens E.M."/>
            <person name="Foster-Nyarko E."/>
            <person name="Jarju S."/>
            <person name="Secka A."/>
            <person name="Antonio M."/>
            <person name="Oren A."/>
            <person name="Chaudhuri R.R."/>
            <person name="La Ragione R."/>
            <person name="Hildebrand F."/>
            <person name="Pallen M.J."/>
        </authorList>
    </citation>
    <scope>NUCLEOTIDE SEQUENCE</scope>
    <source>
        <strain evidence="12">CHK152-2871</strain>
    </source>
</reference>
<dbReference type="AlphaFoldDB" id="A0A9D1FHU5"/>
<evidence type="ECO:0000256" key="8">
    <source>
        <dbReference type="ARBA" id="ARBA00023210"/>
    </source>
</evidence>
<evidence type="ECO:0000256" key="3">
    <source>
        <dbReference type="ARBA" id="ARBA00022618"/>
    </source>
</evidence>
<proteinExistence type="inferred from homology"/>
<organism evidence="12 13">
    <name type="scientific">Candidatus Galligastranaerophilus intestinavium</name>
    <dbReference type="NCBI Taxonomy" id="2840836"/>
    <lineage>
        <taxon>Bacteria</taxon>
        <taxon>Candidatus Galligastranaerophilus</taxon>
    </lineage>
</organism>
<dbReference type="PROSITE" id="PS51706">
    <property type="entry name" value="G_ENGB"/>
    <property type="match status" value="1"/>
</dbReference>
<gene>
    <name evidence="10" type="primary">engB</name>
    <name evidence="12" type="ORF">IAA86_03740</name>
</gene>
<dbReference type="GO" id="GO:0005829">
    <property type="term" value="C:cytosol"/>
    <property type="evidence" value="ECO:0007669"/>
    <property type="project" value="TreeGrafter"/>
</dbReference>
<comment type="similarity">
    <text evidence="2 10">Belongs to the TRAFAC class TrmE-Era-EngA-EngB-Septin-like GTPase superfamily. EngB GTPase family.</text>
</comment>
<keyword evidence="5 10" id="KW-0547">Nucleotide-binding</keyword>
<evidence type="ECO:0000256" key="1">
    <source>
        <dbReference type="ARBA" id="ARBA00001946"/>
    </source>
</evidence>
<dbReference type="Proteomes" id="UP000886865">
    <property type="component" value="Unassembled WGS sequence"/>
</dbReference>
<reference evidence="12" key="1">
    <citation type="submission" date="2020-10" db="EMBL/GenBank/DDBJ databases">
        <authorList>
            <person name="Gilroy R."/>
        </authorList>
    </citation>
    <scope>NUCLEOTIDE SEQUENCE</scope>
    <source>
        <strain evidence="12">CHK152-2871</strain>
    </source>
</reference>
<comment type="function">
    <text evidence="10">Necessary for normal cell division and for the maintenance of normal septation.</text>
</comment>
<evidence type="ECO:0000256" key="9">
    <source>
        <dbReference type="ARBA" id="ARBA00023306"/>
    </source>
</evidence>
<accession>A0A9D1FHU5</accession>
<evidence type="ECO:0000256" key="2">
    <source>
        <dbReference type="ARBA" id="ARBA00009638"/>
    </source>
</evidence>
<dbReference type="InterPro" id="IPR006073">
    <property type="entry name" value="GTP-bd"/>
</dbReference>
<dbReference type="GO" id="GO:0000917">
    <property type="term" value="P:division septum assembly"/>
    <property type="evidence" value="ECO:0007669"/>
    <property type="project" value="UniProtKB-KW"/>
</dbReference>
<evidence type="ECO:0000256" key="4">
    <source>
        <dbReference type="ARBA" id="ARBA00022723"/>
    </source>
</evidence>
<evidence type="ECO:0000256" key="7">
    <source>
        <dbReference type="ARBA" id="ARBA00023134"/>
    </source>
</evidence>
<dbReference type="SUPFAM" id="SSF52540">
    <property type="entry name" value="P-loop containing nucleoside triphosphate hydrolases"/>
    <property type="match status" value="1"/>
</dbReference>
<dbReference type="Pfam" id="PF01926">
    <property type="entry name" value="MMR_HSR1"/>
    <property type="match status" value="1"/>
</dbReference>
<dbReference type="GO" id="GO:0046872">
    <property type="term" value="F:metal ion binding"/>
    <property type="evidence" value="ECO:0007669"/>
    <property type="project" value="UniProtKB-KW"/>
</dbReference>
<evidence type="ECO:0000259" key="11">
    <source>
        <dbReference type="PROSITE" id="PS51706"/>
    </source>
</evidence>
<evidence type="ECO:0000256" key="10">
    <source>
        <dbReference type="HAMAP-Rule" id="MF_00321"/>
    </source>
</evidence>
<keyword evidence="8 10" id="KW-0717">Septation</keyword>
<keyword evidence="9 10" id="KW-0131">Cell cycle</keyword>
<dbReference type="PANTHER" id="PTHR11649:SF13">
    <property type="entry name" value="ENGB-TYPE G DOMAIN-CONTAINING PROTEIN"/>
    <property type="match status" value="1"/>
</dbReference>
<keyword evidence="6" id="KW-0460">Magnesium</keyword>
<dbReference type="Gene3D" id="3.40.50.300">
    <property type="entry name" value="P-loop containing nucleotide triphosphate hydrolases"/>
    <property type="match status" value="1"/>
</dbReference>
<keyword evidence="7 10" id="KW-0342">GTP-binding</keyword>
<dbReference type="GO" id="GO:0005525">
    <property type="term" value="F:GTP binding"/>
    <property type="evidence" value="ECO:0007669"/>
    <property type="project" value="UniProtKB-UniRule"/>
</dbReference>
<feature type="domain" description="EngB-type G" evidence="11">
    <location>
        <begin position="22"/>
        <end position="192"/>
    </location>
</feature>
<name>A0A9D1FHU5_9BACT</name>
<comment type="caution">
    <text evidence="12">The sequence shown here is derived from an EMBL/GenBank/DDBJ whole genome shotgun (WGS) entry which is preliminary data.</text>
</comment>
<keyword evidence="3 10" id="KW-0132">Cell division</keyword>
<dbReference type="PANTHER" id="PTHR11649">
    <property type="entry name" value="MSS1/TRME-RELATED GTP-BINDING PROTEIN"/>
    <property type="match status" value="1"/>
</dbReference>
<dbReference type="HAMAP" id="MF_00321">
    <property type="entry name" value="GTPase_EngB"/>
    <property type="match status" value="1"/>
</dbReference>